<dbReference type="InterPro" id="IPR013766">
    <property type="entry name" value="Thioredoxin_domain"/>
</dbReference>
<dbReference type="InterPro" id="IPR017937">
    <property type="entry name" value="Thioredoxin_CS"/>
</dbReference>
<dbReference type="SUPFAM" id="SSF52833">
    <property type="entry name" value="Thioredoxin-like"/>
    <property type="match status" value="1"/>
</dbReference>
<dbReference type="Pfam" id="PF00085">
    <property type="entry name" value="Thioredoxin"/>
    <property type="match status" value="1"/>
</dbReference>
<evidence type="ECO:0000256" key="3">
    <source>
        <dbReference type="SAM" id="Phobius"/>
    </source>
</evidence>
<reference evidence="6" key="1">
    <citation type="submission" date="2025-08" db="UniProtKB">
        <authorList>
            <consortium name="RefSeq"/>
        </authorList>
    </citation>
    <scope>IDENTIFICATION</scope>
    <source>
        <tissue evidence="6">Muscle</tissue>
    </source>
</reference>
<dbReference type="Gene3D" id="3.40.30.10">
    <property type="entry name" value="Glutaredoxin"/>
    <property type="match status" value="1"/>
</dbReference>
<evidence type="ECO:0000259" key="4">
    <source>
        <dbReference type="PROSITE" id="PS51352"/>
    </source>
</evidence>
<gene>
    <name evidence="6" type="primary">LOC106474056</name>
</gene>
<feature type="domain" description="Thioredoxin" evidence="4">
    <location>
        <begin position="7"/>
        <end position="128"/>
    </location>
</feature>
<evidence type="ECO:0000313" key="6">
    <source>
        <dbReference type="RefSeq" id="XP_022258143.1"/>
    </source>
</evidence>
<evidence type="ECO:0000313" key="5">
    <source>
        <dbReference type="Proteomes" id="UP000694941"/>
    </source>
</evidence>
<comment type="similarity">
    <text evidence="1">Belongs to the protein disulfide isomerase family.</text>
</comment>
<keyword evidence="3" id="KW-0812">Transmembrane</keyword>
<dbReference type="RefSeq" id="XP_022258143.1">
    <property type="nucleotide sequence ID" value="XM_022402435.1"/>
</dbReference>
<dbReference type="PROSITE" id="PS51352">
    <property type="entry name" value="THIOREDOXIN_2"/>
    <property type="match status" value="1"/>
</dbReference>
<keyword evidence="5" id="KW-1185">Reference proteome</keyword>
<dbReference type="PANTHER" id="PTHR45672">
    <property type="entry name" value="PROTEIN DISULFIDE-ISOMERASE C17H9.14C-RELATED"/>
    <property type="match status" value="1"/>
</dbReference>
<keyword evidence="3" id="KW-1133">Transmembrane helix</keyword>
<keyword evidence="3" id="KW-0472">Membrane</keyword>
<protein>
    <submittedName>
        <fullName evidence="6">Thioredoxin domain-containing protein 5 homolog</fullName>
    </submittedName>
</protein>
<keyword evidence="2" id="KW-0732">Signal</keyword>
<evidence type="ECO:0000256" key="2">
    <source>
        <dbReference type="ARBA" id="ARBA00022729"/>
    </source>
</evidence>
<dbReference type="InterPro" id="IPR036249">
    <property type="entry name" value="Thioredoxin-like_sf"/>
</dbReference>
<name>A0ABM1TQI7_LIMPO</name>
<dbReference type="PANTHER" id="PTHR45672:SF3">
    <property type="entry name" value="THIOREDOXIN DOMAIN-CONTAINING PROTEIN 5"/>
    <property type="match status" value="1"/>
</dbReference>
<dbReference type="InterPro" id="IPR051063">
    <property type="entry name" value="PDI"/>
</dbReference>
<organism evidence="5 6">
    <name type="scientific">Limulus polyphemus</name>
    <name type="common">Atlantic horseshoe crab</name>
    <dbReference type="NCBI Taxonomy" id="6850"/>
    <lineage>
        <taxon>Eukaryota</taxon>
        <taxon>Metazoa</taxon>
        <taxon>Ecdysozoa</taxon>
        <taxon>Arthropoda</taxon>
        <taxon>Chelicerata</taxon>
        <taxon>Merostomata</taxon>
        <taxon>Xiphosura</taxon>
        <taxon>Limulidae</taxon>
        <taxon>Limulus</taxon>
    </lineage>
</organism>
<accession>A0ABM1TQI7</accession>
<dbReference type="Proteomes" id="UP000694941">
    <property type="component" value="Unplaced"/>
</dbReference>
<dbReference type="GeneID" id="106474056"/>
<feature type="transmembrane region" description="Helical" evidence="3">
    <location>
        <begin position="109"/>
        <end position="127"/>
    </location>
</feature>
<proteinExistence type="inferred from homology"/>
<evidence type="ECO:0000256" key="1">
    <source>
        <dbReference type="ARBA" id="ARBA00006347"/>
    </source>
</evidence>
<dbReference type="PROSITE" id="PS00194">
    <property type="entry name" value="THIOREDOXIN_1"/>
    <property type="match status" value="1"/>
</dbReference>
<sequence length="128" mass="15061">MELNLYYFIVFQFPLLSLTNDLYNDNVLKYDANMFLVQIGTKPHFVQFFAPWCGHCKRLAPIWDELAEKYNIDSDKQEVVIAKVDCTEETALCADQGVTGYPTYVQTSILFFIISIWYSYYPTFFLYI</sequence>